<dbReference type="PRINTS" id="PR00996">
    <property type="entry name" value="CHERMTFRASE"/>
</dbReference>
<dbReference type="Gene3D" id="3.40.50.150">
    <property type="entry name" value="Vaccinia Virus protein VP39"/>
    <property type="match status" value="1"/>
</dbReference>
<dbReference type="EMBL" id="JACCFH010000001">
    <property type="protein sequence ID" value="NYG35321.1"/>
    <property type="molecule type" value="Genomic_DNA"/>
</dbReference>
<dbReference type="Proteomes" id="UP000518288">
    <property type="component" value="Unassembled WGS sequence"/>
</dbReference>
<protein>
    <submittedName>
        <fullName evidence="2">Chemotaxis methyl-accepting protein methylase</fullName>
    </submittedName>
</protein>
<accession>A0A7Y9U947</accession>
<proteinExistence type="predicted"/>
<reference evidence="2 3" key="1">
    <citation type="submission" date="2020-07" db="EMBL/GenBank/DDBJ databases">
        <title>Genomic Encyclopedia of Archaeal and Bacterial Type Strains, Phase II (KMG-II): from individual species to whole genera.</title>
        <authorList>
            <person name="Goeker M."/>
        </authorList>
    </citation>
    <scope>NUCLEOTIDE SEQUENCE [LARGE SCALE GENOMIC DNA]</scope>
    <source>
        <strain evidence="2 3">DSM 21226</strain>
    </source>
</reference>
<dbReference type="Pfam" id="PF03705">
    <property type="entry name" value="CheR_N"/>
    <property type="match status" value="1"/>
</dbReference>
<dbReference type="SUPFAM" id="SSF53335">
    <property type="entry name" value="S-adenosyl-L-methionine-dependent methyltransferases"/>
    <property type="match status" value="1"/>
</dbReference>
<comment type="caution">
    <text evidence="2">The sequence shown here is derived from an EMBL/GenBank/DDBJ whole genome shotgun (WGS) entry which is preliminary data.</text>
</comment>
<sequence>MTAGPPAPVAATPLGLNTVLELLRAHGQPDFRLYKQRTLLRRLERRMHIHRVPTLQDYARLLRHSSQEVALLSKELLIGVTLFFRDTPVWQALCDTVLPRLLADHADGDVLRAWVAGCSTGEEAYSLAMAFREVVDATPERARCTLQIFATDLSQDAIDRARAGTFPPSLADELSAVRLARHFVQQDGGYRIAASIRDTIVFARHDLTADPPLSRMDLMSCRNLLMHFSEPLQQRILPLFHYSLRPGGVLLLGSSETVHDQHHRFEPLDAEQRLYRRCAGPRTYVMPACPRERSTPSATAAT</sequence>
<evidence type="ECO:0000313" key="3">
    <source>
        <dbReference type="Proteomes" id="UP000518288"/>
    </source>
</evidence>
<evidence type="ECO:0000313" key="2">
    <source>
        <dbReference type="EMBL" id="NYG35321.1"/>
    </source>
</evidence>
<gene>
    <name evidence="2" type="ORF">BDD16_004307</name>
</gene>
<dbReference type="InterPro" id="IPR050903">
    <property type="entry name" value="Bact_Chemotaxis_MeTrfase"/>
</dbReference>
<dbReference type="GO" id="GO:0032259">
    <property type="term" value="P:methylation"/>
    <property type="evidence" value="ECO:0007669"/>
    <property type="project" value="UniProtKB-KW"/>
</dbReference>
<dbReference type="InterPro" id="IPR000780">
    <property type="entry name" value="CheR_MeTrfase"/>
</dbReference>
<dbReference type="SMART" id="SM00138">
    <property type="entry name" value="MeTrc"/>
    <property type="match status" value="1"/>
</dbReference>
<organism evidence="2 3">
    <name type="scientific">Sphaerotilus montanus</name>
    <dbReference type="NCBI Taxonomy" id="522889"/>
    <lineage>
        <taxon>Bacteria</taxon>
        <taxon>Pseudomonadati</taxon>
        <taxon>Pseudomonadota</taxon>
        <taxon>Betaproteobacteria</taxon>
        <taxon>Burkholderiales</taxon>
        <taxon>Sphaerotilaceae</taxon>
        <taxon>Sphaerotilus</taxon>
    </lineage>
</organism>
<dbReference type="InterPro" id="IPR022641">
    <property type="entry name" value="CheR_N"/>
</dbReference>
<dbReference type="InterPro" id="IPR022642">
    <property type="entry name" value="CheR_C"/>
</dbReference>
<dbReference type="GO" id="GO:0008757">
    <property type="term" value="F:S-adenosylmethionine-dependent methyltransferase activity"/>
    <property type="evidence" value="ECO:0007669"/>
    <property type="project" value="InterPro"/>
</dbReference>
<name>A0A7Y9U947_9BURK</name>
<feature type="domain" description="CheR-type methyltransferase" evidence="1">
    <location>
        <begin position="16"/>
        <end position="266"/>
    </location>
</feature>
<keyword evidence="3" id="KW-1185">Reference proteome</keyword>
<evidence type="ECO:0000259" key="1">
    <source>
        <dbReference type="PROSITE" id="PS50123"/>
    </source>
</evidence>
<dbReference type="InterPro" id="IPR029063">
    <property type="entry name" value="SAM-dependent_MTases_sf"/>
</dbReference>
<dbReference type="SUPFAM" id="SSF47757">
    <property type="entry name" value="Chemotaxis receptor methyltransferase CheR, N-terminal domain"/>
    <property type="match status" value="1"/>
</dbReference>
<dbReference type="PROSITE" id="PS50123">
    <property type="entry name" value="CHER"/>
    <property type="match status" value="1"/>
</dbReference>
<keyword evidence="2" id="KW-0808">Transferase</keyword>
<dbReference type="PANTHER" id="PTHR24422:SF27">
    <property type="entry name" value="PROTEIN-GLUTAMATE O-METHYLTRANSFERASE"/>
    <property type="match status" value="1"/>
</dbReference>
<keyword evidence="2" id="KW-0489">Methyltransferase</keyword>
<dbReference type="AlphaFoldDB" id="A0A7Y9U947"/>
<dbReference type="PANTHER" id="PTHR24422">
    <property type="entry name" value="CHEMOTAXIS PROTEIN METHYLTRANSFERASE"/>
    <property type="match status" value="1"/>
</dbReference>
<dbReference type="Pfam" id="PF01739">
    <property type="entry name" value="CheR"/>
    <property type="match status" value="1"/>
</dbReference>
<dbReference type="RefSeq" id="WP_179635859.1">
    <property type="nucleotide sequence ID" value="NZ_JACCFH010000001.1"/>
</dbReference>